<name>A0AA86NXG4_9EUKA</name>
<dbReference type="EMBL" id="CAXDID020000046">
    <property type="protein sequence ID" value="CAL6002771.1"/>
    <property type="molecule type" value="Genomic_DNA"/>
</dbReference>
<feature type="transmembrane region" description="Helical" evidence="1">
    <location>
        <begin position="328"/>
        <end position="346"/>
    </location>
</feature>
<sequence>MISMSLSIYFQTNGVQTILQQPIHNKVSVDTWNCVAVDPPTSSYWGMYAYSILTPSGLFVQIRDTLVNELKCDTSSAVSVRLDHYMFQKEQQNVFYRQQQTLPIEDYNNRVEIEFASDGEYQNFRKNQFVNDTTYSLIVLSFLDAGGKILYEVSQYGKAYLGCITQQTLKIYDNEMCATIIFEDDAGCRKQYQDPTLRNHISLFYTHQRQFKFLGFYNFVQEVNYSDYKTTICFTCDQYDPTYQDMYEGKTCSENFSLMTAKLKLQSGRALFRLFQPPCDYIALKFLIFSDIIQTYFLKTKSSYWLVHSFSEQEISGFLPYKSGKQKYVTQALIIFCFHFLFIFCFHSDSLKLRQANAHHVQHSCYDNQVNEITTFIHRFKDIGRVSTEEKKTSRNVLNLLSWNQLCRLKGTFSWLDDLYNAFVNGWYRRESQELQQVLRLVNLNVILVRKHLCSSQTHRASLNRLSFVKEEYQLVRTRPAIYTILQNNAENHTLILIINAKIRMVTALIWILNWFLLLQQF</sequence>
<evidence type="ECO:0000313" key="4">
    <source>
        <dbReference type="Proteomes" id="UP001642409"/>
    </source>
</evidence>
<keyword evidence="4" id="KW-1185">Reference proteome</keyword>
<reference evidence="2" key="1">
    <citation type="submission" date="2023-06" db="EMBL/GenBank/DDBJ databases">
        <authorList>
            <person name="Kurt Z."/>
        </authorList>
    </citation>
    <scope>NUCLEOTIDE SEQUENCE</scope>
</reference>
<accession>A0AA86NXG4</accession>
<dbReference type="EMBL" id="CATOUU010000369">
    <property type="protein sequence ID" value="CAI9926494.1"/>
    <property type="molecule type" value="Genomic_DNA"/>
</dbReference>
<keyword evidence="1" id="KW-1133">Transmembrane helix</keyword>
<protein>
    <submittedName>
        <fullName evidence="2">Uncharacterized protein</fullName>
    </submittedName>
</protein>
<evidence type="ECO:0000313" key="3">
    <source>
        <dbReference type="EMBL" id="CAL6002771.1"/>
    </source>
</evidence>
<dbReference type="AlphaFoldDB" id="A0AA86NXG4"/>
<feature type="transmembrane region" description="Helical" evidence="1">
    <location>
        <begin position="495"/>
        <end position="517"/>
    </location>
</feature>
<keyword evidence="1" id="KW-0472">Membrane</keyword>
<reference evidence="3 4" key="2">
    <citation type="submission" date="2024-07" db="EMBL/GenBank/DDBJ databases">
        <authorList>
            <person name="Akdeniz Z."/>
        </authorList>
    </citation>
    <scope>NUCLEOTIDE SEQUENCE [LARGE SCALE GENOMIC DNA]</scope>
</reference>
<evidence type="ECO:0000313" key="2">
    <source>
        <dbReference type="EMBL" id="CAI9926494.1"/>
    </source>
</evidence>
<gene>
    <name evidence="2" type="ORF">HINF_LOCUS14139</name>
    <name evidence="3" type="ORF">HINF_LOCUS18079</name>
</gene>
<dbReference type="Proteomes" id="UP001642409">
    <property type="component" value="Unassembled WGS sequence"/>
</dbReference>
<keyword evidence="1" id="KW-0812">Transmembrane</keyword>
<evidence type="ECO:0000256" key="1">
    <source>
        <dbReference type="SAM" id="Phobius"/>
    </source>
</evidence>
<proteinExistence type="predicted"/>
<organism evidence="2">
    <name type="scientific">Hexamita inflata</name>
    <dbReference type="NCBI Taxonomy" id="28002"/>
    <lineage>
        <taxon>Eukaryota</taxon>
        <taxon>Metamonada</taxon>
        <taxon>Diplomonadida</taxon>
        <taxon>Hexamitidae</taxon>
        <taxon>Hexamitinae</taxon>
        <taxon>Hexamita</taxon>
    </lineage>
</organism>
<comment type="caution">
    <text evidence="2">The sequence shown here is derived from an EMBL/GenBank/DDBJ whole genome shotgun (WGS) entry which is preliminary data.</text>
</comment>